<protein>
    <recommendedName>
        <fullName evidence="4">PepSY domain-containing protein</fullName>
    </recommendedName>
</protein>
<feature type="region of interest" description="Disordered" evidence="1">
    <location>
        <begin position="1"/>
        <end position="48"/>
    </location>
</feature>
<feature type="compositionally biased region" description="Basic and acidic residues" evidence="1">
    <location>
        <begin position="94"/>
        <end position="109"/>
    </location>
</feature>
<evidence type="ECO:0000256" key="2">
    <source>
        <dbReference type="SAM" id="Phobius"/>
    </source>
</evidence>
<keyword evidence="2" id="KW-0472">Membrane</keyword>
<organism evidence="3">
    <name type="scientific">Microbacterium sp. LWS13-1.2</name>
    <dbReference type="NCBI Taxonomy" id="3135264"/>
    <lineage>
        <taxon>Bacteria</taxon>
        <taxon>Bacillati</taxon>
        <taxon>Actinomycetota</taxon>
        <taxon>Actinomycetes</taxon>
        <taxon>Micrococcales</taxon>
        <taxon>Microbacteriaceae</taxon>
        <taxon>Microbacterium</taxon>
    </lineage>
</organism>
<sequence>MDDKNSTPETSPARPADAEQTEVVAATPAPAPGGRADAGMPAAAPAPKRRRTRGLLIAGGAVLAAAVLAGGGIAVGAAIADEVDEDDTTSSVSGERDEDSRDDDSRDDSTGDDSTGDDSAGGDLSTLGTSSADDLVAMIDAASAAGEGEPVSIDLKRDGGAEVTLEAEGGAETEVRVDASGAASVTSTESADSDDTAPQNILDADAIAAIVDAALAEADGRVVEIEADDDSTSPWDVTVLTAAGEFVEIDLDAEFAVIAAGVESDD</sequence>
<dbReference type="EMBL" id="CP151632">
    <property type="protein sequence ID" value="WZO34163.1"/>
    <property type="molecule type" value="Genomic_DNA"/>
</dbReference>
<name>A0AAU6SB37_9MICO</name>
<gene>
    <name evidence="3" type="ORF">MRBLWS13_001809</name>
</gene>
<reference evidence="3" key="1">
    <citation type="submission" date="2024-04" db="EMBL/GenBank/DDBJ databases">
        <authorList>
            <person name="Roder T."/>
            <person name="Oberhansli S."/>
            <person name="Kreuzer M."/>
        </authorList>
    </citation>
    <scope>NUCLEOTIDE SEQUENCE</scope>
    <source>
        <strain evidence="3">LWS13-1.2</strain>
    </source>
</reference>
<dbReference type="AlphaFoldDB" id="A0AAU6SB37"/>
<feature type="region of interest" description="Disordered" evidence="1">
    <location>
        <begin position="166"/>
        <end position="198"/>
    </location>
</feature>
<feature type="compositionally biased region" description="Low complexity" evidence="1">
    <location>
        <begin position="117"/>
        <end position="128"/>
    </location>
</feature>
<keyword evidence="2" id="KW-1133">Transmembrane helix</keyword>
<feature type="compositionally biased region" description="Low complexity" evidence="1">
    <location>
        <begin position="25"/>
        <end position="46"/>
    </location>
</feature>
<accession>A0AAU6SB37</accession>
<keyword evidence="2" id="KW-0812">Transmembrane</keyword>
<dbReference type="RefSeq" id="WP_349428713.1">
    <property type="nucleotide sequence ID" value="NZ_CP151632.1"/>
</dbReference>
<dbReference type="Gene3D" id="3.30.505.20">
    <property type="match status" value="1"/>
</dbReference>
<proteinExistence type="predicted"/>
<feature type="transmembrane region" description="Helical" evidence="2">
    <location>
        <begin position="55"/>
        <end position="80"/>
    </location>
</feature>
<evidence type="ECO:0000256" key="1">
    <source>
        <dbReference type="SAM" id="MobiDB-lite"/>
    </source>
</evidence>
<evidence type="ECO:0008006" key="4">
    <source>
        <dbReference type="Google" id="ProtNLM"/>
    </source>
</evidence>
<feature type="region of interest" description="Disordered" evidence="1">
    <location>
        <begin position="79"/>
        <end position="129"/>
    </location>
</feature>
<evidence type="ECO:0000313" key="3">
    <source>
        <dbReference type="EMBL" id="WZO34163.1"/>
    </source>
</evidence>